<organism evidence="9 10">
    <name type="scientific">Aquabacterium lacunae</name>
    <dbReference type="NCBI Taxonomy" id="2528630"/>
    <lineage>
        <taxon>Bacteria</taxon>
        <taxon>Pseudomonadati</taxon>
        <taxon>Pseudomonadota</taxon>
        <taxon>Betaproteobacteria</taxon>
        <taxon>Burkholderiales</taxon>
        <taxon>Aquabacterium</taxon>
    </lineage>
</organism>
<dbReference type="OrthoDB" id="9811352at2"/>
<dbReference type="Proteomes" id="UP000292120">
    <property type="component" value="Unassembled WGS sequence"/>
</dbReference>
<dbReference type="InterPro" id="IPR003834">
    <property type="entry name" value="Cyt_c_assmbl_TM_dom"/>
</dbReference>
<evidence type="ECO:0000256" key="6">
    <source>
        <dbReference type="ARBA" id="ARBA00023136"/>
    </source>
</evidence>
<dbReference type="GO" id="GO:0016020">
    <property type="term" value="C:membrane"/>
    <property type="evidence" value="ECO:0007669"/>
    <property type="project" value="UniProtKB-SubCell"/>
</dbReference>
<reference evidence="9 10" key="1">
    <citation type="submission" date="2019-02" db="EMBL/GenBank/DDBJ databases">
        <title>Aquabacterium sp. strain KMB7.</title>
        <authorList>
            <person name="Chen W.-M."/>
        </authorList>
    </citation>
    <scope>NUCLEOTIDE SEQUENCE [LARGE SCALE GENOMIC DNA]</scope>
    <source>
        <strain evidence="9 10">KMB7</strain>
    </source>
</reference>
<dbReference type="Pfam" id="PF02683">
    <property type="entry name" value="DsbD_TM"/>
    <property type="match status" value="1"/>
</dbReference>
<keyword evidence="10" id="KW-1185">Reference proteome</keyword>
<evidence type="ECO:0000256" key="3">
    <source>
        <dbReference type="ARBA" id="ARBA00022692"/>
    </source>
</evidence>
<sequence length="244" mass="24980">MPLDLSWPQLGLSLAAGSLTTLSPCVLPLLPLVVGGATQHNRLAPVAMGLGMATTFALIGLLVGTLGPLIGLDTDHVRVAGALMLIVLALVFWIPSWSERFAQWAMPLASSAQNASAGLDASSLGGAFLLGGVLGLVWSPCSGPLLASALALVVSEGGALPGAITLGVFGVGAAVPLVAVAYASRAGFARWRDRALHSMDRVKKGFGGLLALAGVAILMGWDKRLEAWAVGFLPEAWLRLTTAI</sequence>
<proteinExistence type="inferred from homology"/>
<protein>
    <submittedName>
        <fullName evidence="9">Cytochrome c biogenesis protein CcdA</fullName>
    </submittedName>
</protein>
<comment type="similarity">
    <text evidence="2">Belongs to the DsbD family.</text>
</comment>
<keyword evidence="5 7" id="KW-1133">Transmembrane helix</keyword>
<feature type="transmembrane region" description="Helical" evidence="7">
    <location>
        <begin position="117"/>
        <end position="138"/>
    </location>
</feature>
<evidence type="ECO:0000313" key="10">
    <source>
        <dbReference type="Proteomes" id="UP000292120"/>
    </source>
</evidence>
<feature type="transmembrane region" description="Helical" evidence="7">
    <location>
        <begin position="46"/>
        <end position="70"/>
    </location>
</feature>
<evidence type="ECO:0000259" key="8">
    <source>
        <dbReference type="Pfam" id="PF02683"/>
    </source>
</evidence>
<evidence type="ECO:0000256" key="5">
    <source>
        <dbReference type="ARBA" id="ARBA00022989"/>
    </source>
</evidence>
<evidence type="ECO:0000256" key="2">
    <source>
        <dbReference type="ARBA" id="ARBA00006143"/>
    </source>
</evidence>
<keyword evidence="4" id="KW-0201">Cytochrome c-type biogenesis</keyword>
<name>A0A4Q9H4H1_9BURK</name>
<dbReference type="GO" id="GO:0017004">
    <property type="term" value="P:cytochrome complex assembly"/>
    <property type="evidence" value="ECO:0007669"/>
    <property type="project" value="UniProtKB-KW"/>
</dbReference>
<evidence type="ECO:0000313" key="9">
    <source>
        <dbReference type="EMBL" id="TBO31432.1"/>
    </source>
</evidence>
<gene>
    <name evidence="9" type="ORF">EYS42_09370</name>
</gene>
<dbReference type="RefSeq" id="WP_130967886.1">
    <property type="nucleotide sequence ID" value="NZ_SIXI01000003.1"/>
</dbReference>
<dbReference type="PANTHER" id="PTHR31272">
    <property type="entry name" value="CYTOCHROME C-TYPE BIOGENESIS PROTEIN HI_1454-RELATED"/>
    <property type="match status" value="1"/>
</dbReference>
<feature type="transmembrane region" description="Helical" evidence="7">
    <location>
        <begin position="12"/>
        <end position="34"/>
    </location>
</feature>
<evidence type="ECO:0000256" key="1">
    <source>
        <dbReference type="ARBA" id="ARBA00004141"/>
    </source>
</evidence>
<comment type="subcellular location">
    <subcellularLocation>
        <location evidence="1">Membrane</location>
        <topology evidence="1">Multi-pass membrane protein</topology>
    </subcellularLocation>
</comment>
<dbReference type="EMBL" id="SIXI01000003">
    <property type="protein sequence ID" value="TBO31432.1"/>
    <property type="molecule type" value="Genomic_DNA"/>
</dbReference>
<keyword evidence="6 7" id="KW-0472">Membrane</keyword>
<dbReference type="PANTHER" id="PTHR31272:SF9">
    <property type="entry name" value="BLL1027 PROTEIN"/>
    <property type="match status" value="1"/>
</dbReference>
<feature type="transmembrane region" description="Helical" evidence="7">
    <location>
        <begin position="76"/>
        <end position="96"/>
    </location>
</feature>
<comment type="caution">
    <text evidence="9">The sequence shown here is derived from an EMBL/GenBank/DDBJ whole genome shotgun (WGS) entry which is preliminary data.</text>
</comment>
<dbReference type="AlphaFoldDB" id="A0A4Q9H4H1"/>
<evidence type="ECO:0000256" key="7">
    <source>
        <dbReference type="SAM" id="Phobius"/>
    </source>
</evidence>
<feature type="transmembrane region" description="Helical" evidence="7">
    <location>
        <begin position="205"/>
        <end position="221"/>
    </location>
</feature>
<evidence type="ECO:0000256" key="4">
    <source>
        <dbReference type="ARBA" id="ARBA00022748"/>
    </source>
</evidence>
<accession>A0A4Q9H4H1</accession>
<feature type="transmembrane region" description="Helical" evidence="7">
    <location>
        <begin position="158"/>
        <end position="184"/>
    </location>
</feature>
<keyword evidence="3 7" id="KW-0812">Transmembrane</keyword>
<feature type="domain" description="Cytochrome C biogenesis protein transmembrane" evidence="8">
    <location>
        <begin position="9"/>
        <end position="218"/>
    </location>
</feature>
<dbReference type="InterPro" id="IPR051790">
    <property type="entry name" value="Cytochrome_c-biogenesis_DsbD"/>
</dbReference>